<accession>A0ACB8QWB2</accession>
<keyword evidence="1" id="KW-0808">Transferase</keyword>
<dbReference type="Proteomes" id="UP000814128">
    <property type="component" value="Unassembled WGS sequence"/>
</dbReference>
<proteinExistence type="predicted"/>
<organism evidence="1 2">
    <name type="scientific">Vararia minispora EC-137</name>
    <dbReference type="NCBI Taxonomy" id="1314806"/>
    <lineage>
        <taxon>Eukaryota</taxon>
        <taxon>Fungi</taxon>
        <taxon>Dikarya</taxon>
        <taxon>Basidiomycota</taxon>
        <taxon>Agaricomycotina</taxon>
        <taxon>Agaricomycetes</taxon>
        <taxon>Russulales</taxon>
        <taxon>Lachnocladiaceae</taxon>
        <taxon>Vararia</taxon>
    </lineage>
</organism>
<reference evidence="1" key="2">
    <citation type="journal article" date="2022" name="New Phytol.">
        <title>Evolutionary transition to the ectomycorrhizal habit in the genomes of a hyperdiverse lineage of mushroom-forming fungi.</title>
        <authorList>
            <person name="Looney B."/>
            <person name="Miyauchi S."/>
            <person name="Morin E."/>
            <person name="Drula E."/>
            <person name="Courty P.E."/>
            <person name="Kohler A."/>
            <person name="Kuo A."/>
            <person name="LaButti K."/>
            <person name="Pangilinan J."/>
            <person name="Lipzen A."/>
            <person name="Riley R."/>
            <person name="Andreopoulos W."/>
            <person name="He G."/>
            <person name="Johnson J."/>
            <person name="Nolan M."/>
            <person name="Tritt A."/>
            <person name="Barry K.W."/>
            <person name="Grigoriev I.V."/>
            <person name="Nagy L.G."/>
            <person name="Hibbett D."/>
            <person name="Henrissat B."/>
            <person name="Matheny P.B."/>
            <person name="Labbe J."/>
            <person name="Martin F.M."/>
        </authorList>
    </citation>
    <scope>NUCLEOTIDE SEQUENCE</scope>
    <source>
        <strain evidence="1">EC-137</strain>
    </source>
</reference>
<dbReference type="EMBL" id="MU273477">
    <property type="protein sequence ID" value="KAI0035915.1"/>
    <property type="molecule type" value="Genomic_DNA"/>
</dbReference>
<name>A0ACB8QWB2_9AGAM</name>
<reference evidence="1" key="1">
    <citation type="submission" date="2021-02" db="EMBL/GenBank/DDBJ databases">
        <authorList>
            <consortium name="DOE Joint Genome Institute"/>
            <person name="Ahrendt S."/>
            <person name="Looney B.P."/>
            <person name="Miyauchi S."/>
            <person name="Morin E."/>
            <person name="Drula E."/>
            <person name="Courty P.E."/>
            <person name="Chicoki N."/>
            <person name="Fauchery L."/>
            <person name="Kohler A."/>
            <person name="Kuo A."/>
            <person name="Labutti K."/>
            <person name="Pangilinan J."/>
            <person name="Lipzen A."/>
            <person name="Riley R."/>
            <person name="Andreopoulos W."/>
            <person name="He G."/>
            <person name="Johnson J."/>
            <person name="Barry K.W."/>
            <person name="Grigoriev I.V."/>
            <person name="Nagy L."/>
            <person name="Hibbett D."/>
            <person name="Henrissat B."/>
            <person name="Matheny P.B."/>
            <person name="Labbe J."/>
            <person name="Martin F."/>
        </authorList>
    </citation>
    <scope>NUCLEOTIDE SEQUENCE</scope>
    <source>
        <strain evidence="1">EC-137</strain>
    </source>
</reference>
<comment type="caution">
    <text evidence="1">The sequence shown here is derived from an EMBL/GenBank/DDBJ whole genome shotgun (WGS) entry which is preliminary data.</text>
</comment>
<protein>
    <submittedName>
        <fullName evidence="1">S-adenosyl-L-methionine-dependent methyltransferase</fullName>
    </submittedName>
</protein>
<keyword evidence="1" id="KW-0489">Methyltransferase</keyword>
<keyword evidence="2" id="KW-1185">Reference proteome</keyword>
<gene>
    <name evidence="1" type="ORF">K488DRAFT_42249</name>
</gene>
<evidence type="ECO:0000313" key="2">
    <source>
        <dbReference type="Proteomes" id="UP000814128"/>
    </source>
</evidence>
<sequence>MCYCCPSPPPVQLMSIRPDDYHRFFRTVYGRRCNALNNRYLLPADEDELKRFDLLHRLTRFVLGGSNYIGPVKQVLSPERKPAGDKLRVLDLGTGGGLWAIDMADEFPHTEVTGVDLAPLQPEWVPVNCSFEVCDLDAHCLPYESNSFDVVHARNMHAGISNYPHFLHELSRILRPGGVLILIEFDLRPVADGILVSSQTKTDMYGWCALTEEIQRCLGARGVDIAVPEKMGVLAYETGCFPEVLQQHADIPIGFWPKDPTMLTVGQLAWMNFDLLVLAVKPLLLSSGLPESRVKMLMQDAQRDLYQPLAQMSTRLHFVHAVKRA</sequence>
<evidence type="ECO:0000313" key="1">
    <source>
        <dbReference type="EMBL" id="KAI0035915.1"/>
    </source>
</evidence>